<feature type="binding site" evidence="7">
    <location>
        <begin position="23"/>
        <end position="26"/>
    </location>
    <ligand>
        <name>FMN</name>
        <dbReference type="ChEBI" id="CHEBI:58210"/>
    </ligand>
</feature>
<dbReference type="PANTHER" id="PTHR43303">
    <property type="entry name" value="NADPH DEHYDROGENASE C23G7.10C-RELATED"/>
    <property type="match status" value="1"/>
</dbReference>
<dbReference type="Proteomes" id="UP000014028">
    <property type="component" value="Unassembled WGS sequence"/>
</dbReference>
<feature type="domain" description="NADH:flavin oxidoreductase/NADH oxidase N-terminal" evidence="8">
    <location>
        <begin position="4"/>
        <end position="322"/>
    </location>
</feature>
<evidence type="ECO:0000256" key="6">
    <source>
        <dbReference type="ARBA" id="ARBA00023002"/>
    </source>
</evidence>
<organism evidence="9 10">
    <name type="scientific">Bacillus cereus VD184</name>
    <dbReference type="NCBI Taxonomy" id="1053242"/>
    <lineage>
        <taxon>Bacteria</taxon>
        <taxon>Bacillati</taxon>
        <taxon>Bacillota</taxon>
        <taxon>Bacilli</taxon>
        <taxon>Bacillales</taxon>
        <taxon>Bacillaceae</taxon>
        <taxon>Bacillus</taxon>
        <taxon>Bacillus cereus group</taxon>
    </lineage>
</organism>
<keyword evidence="3 7" id="KW-0285">Flavoprotein</keyword>
<feature type="binding site" evidence="7">
    <location>
        <position position="102"/>
    </location>
    <ligand>
        <name>FMN</name>
        <dbReference type="ChEBI" id="CHEBI:58210"/>
    </ligand>
</feature>
<comment type="similarity">
    <text evidence="7">Belongs to the NADH:flavin oxidoreductase/NADH oxidase family. NamA subfamily.</text>
</comment>
<dbReference type="GO" id="GO:0003959">
    <property type="term" value="F:NADPH dehydrogenase activity"/>
    <property type="evidence" value="ECO:0007669"/>
    <property type="project" value="UniProtKB-UniRule"/>
</dbReference>
<comment type="function">
    <text evidence="7">Catalyzes the reduction of the double bond of an array of alpha,beta-unsaturated aldehydes and ketones. It also reduces the nitro group of nitroester and nitroaromatic compounds. It could have a role in detoxification processes.</text>
</comment>
<keyword evidence="4 7" id="KW-0288">FMN</keyword>
<evidence type="ECO:0000256" key="5">
    <source>
        <dbReference type="ARBA" id="ARBA00022857"/>
    </source>
</evidence>
<dbReference type="GO" id="GO:0009636">
    <property type="term" value="P:response to toxic substance"/>
    <property type="evidence" value="ECO:0007669"/>
    <property type="project" value="UniProtKB-KW"/>
</dbReference>
<dbReference type="NCBIfam" id="NF010047">
    <property type="entry name" value="PRK13523.1"/>
    <property type="match status" value="1"/>
</dbReference>
<dbReference type="Pfam" id="PF00724">
    <property type="entry name" value="Oxidored_FMN"/>
    <property type="match status" value="1"/>
</dbReference>
<feature type="binding site" evidence="7">
    <location>
        <position position="60"/>
    </location>
    <ligand>
        <name>FMN</name>
        <dbReference type="ChEBI" id="CHEBI:58210"/>
    </ligand>
</feature>
<dbReference type="Gene3D" id="3.20.20.70">
    <property type="entry name" value="Aldolase class I"/>
    <property type="match status" value="1"/>
</dbReference>
<dbReference type="AlphaFoldDB" id="A0A9W5R879"/>
<feature type="binding site" evidence="7">
    <location>
        <position position="215"/>
    </location>
    <ligand>
        <name>FMN</name>
        <dbReference type="ChEBI" id="CHEBI:58210"/>
    </ligand>
</feature>
<evidence type="ECO:0000259" key="8">
    <source>
        <dbReference type="Pfam" id="PF00724"/>
    </source>
</evidence>
<evidence type="ECO:0000256" key="4">
    <source>
        <dbReference type="ARBA" id="ARBA00022643"/>
    </source>
</evidence>
<name>A0A9W5R879_BACCE</name>
<keyword evidence="5 7" id="KW-0521">NADP</keyword>
<keyword evidence="2 7" id="KW-0216">Detoxification</keyword>
<proteinExistence type="inferred from homology"/>
<comment type="catalytic activity">
    <reaction evidence="7">
        <text>A + NADPH + H(+) = AH2 + NADP(+)</text>
        <dbReference type="Rhea" id="RHEA:13149"/>
        <dbReference type="ChEBI" id="CHEBI:13193"/>
        <dbReference type="ChEBI" id="CHEBI:15378"/>
        <dbReference type="ChEBI" id="CHEBI:17499"/>
        <dbReference type="ChEBI" id="CHEBI:57783"/>
        <dbReference type="ChEBI" id="CHEBI:58349"/>
        <dbReference type="EC" id="1.6.99.1"/>
    </reaction>
</comment>
<evidence type="ECO:0000256" key="7">
    <source>
        <dbReference type="HAMAP-Rule" id="MF_01614"/>
    </source>
</evidence>
<dbReference type="GO" id="GO:0050661">
    <property type="term" value="F:NADP binding"/>
    <property type="evidence" value="ECO:0007669"/>
    <property type="project" value="UniProtKB-UniRule"/>
</dbReference>
<keyword evidence="6 7" id="KW-0560">Oxidoreductase</keyword>
<gene>
    <name evidence="7" type="primary">namA</name>
    <name evidence="9" type="ORF">IKC_05653</name>
</gene>
<comment type="cofactor">
    <cofactor evidence="1 7">
        <name>FMN</name>
        <dbReference type="ChEBI" id="CHEBI:58210"/>
    </cofactor>
</comment>
<dbReference type="RefSeq" id="WP_016122352.1">
    <property type="nucleotide sequence ID" value="NZ_KB976827.1"/>
</dbReference>
<dbReference type="InterPro" id="IPR044152">
    <property type="entry name" value="YqjM-like"/>
</dbReference>
<accession>A0A9W5R879</accession>
<dbReference type="EMBL" id="AHFK01000034">
    <property type="protein sequence ID" value="EOQ16162.1"/>
    <property type="molecule type" value="Genomic_DNA"/>
</dbReference>
<dbReference type="InterPro" id="IPR001155">
    <property type="entry name" value="OxRdtase_FMN_N"/>
</dbReference>
<feature type="binding site" evidence="7">
    <location>
        <position position="28"/>
    </location>
    <ligand>
        <name>substrate</name>
    </ligand>
</feature>
<evidence type="ECO:0000256" key="1">
    <source>
        <dbReference type="ARBA" id="ARBA00001917"/>
    </source>
</evidence>
<dbReference type="GO" id="GO:0010181">
    <property type="term" value="F:FMN binding"/>
    <property type="evidence" value="ECO:0007669"/>
    <property type="project" value="UniProtKB-UniRule"/>
</dbReference>
<comment type="caution">
    <text evidence="9">The sequence shown here is derived from an EMBL/GenBank/DDBJ whole genome shotgun (WGS) entry which is preliminary data.</text>
</comment>
<dbReference type="InterPro" id="IPR023663">
    <property type="entry name" value="NADPH_DH_bac"/>
</dbReference>
<comment type="subunit">
    <text evidence="7">Homotetramer.</text>
</comment>
<evidence type="ECO:0000313" key="9">
    <source>
        <dbReference type="EMBL" id="EOQ16162.1"/>
    </source>
</evidence>
<dbReference type="CDD" id="cd02932">
    <property type="entry name" value="OYE_YqiM_FMN"/>
    <property type="match status" value="1"/>
</dbReference>
<evidence type="ECO:0000256" key="3">
    <source>
        <dbReference type="ARBA" id="ARBA00022630"/>
    </source>
</evidence>
<dbReference type="HAMAP" id="MF_01614">
    <property type="entry name" value="NamA"/>
    <property type="match status" value="1"/>
</dbReference>
<dbReference type="InterPro" id="IPR013785">
    <property type="entry name" value="Aldolase_TIM"/>
</dbReference>
<feature type="binding site" evidence="7">
    <location>
        <begin position="307"/>
        <end position="308"/>
    </location>
    <ligand>
        <name>FMN</name>
        <dbReference type="ChEBI" id="CHEBI:58210"/>
    </ligand>
</feature>
<dbReference type="EC" id="1.6.99.1" evidence="7"/>
<dbReference type="PANTHER" id="PTHR43303:SF4">
    <property type="entry name" value="NADPH DEHYDROGENASE C23G7.10C-RELATED"/>
    <property type="match status" value="1"/>
</dbReference>
<evidence type="ECO:0000256" key="2">
    <source>
        <dbReference type="ARBA" id="ARBA00022575"/>
    </source>
</evidence>
<protein>
    <recommendedName>
        <fullName evidence="7">NADPH dehydrogenase</fullName>
        <ecNumber evidence="7">1.6.99.1</ecNumber>
    </recommendedName>
</protein>
<sequence length="345" mass="38372">MNSKLFSPYTIKNVTLKNRIVMSPMCMYSSGNEDGSVTNFHLIHYGTRAAGQVGLVMVEATAVLAEGRISNKDLGIWDDNLIEGLHKTTTFIHDNGAKAAIQLAHAGRKAELETDALAPSAIPFNETMKMPIEMSKHQIKNTVLAFQQAAVRSKQAGFDVIEIHGAHGYLINEFLSPLTNKRTDEYGGSPENCYRFLREIIDSINEVWNGPLFVRISANDYHPEGLTVQDYVQYTKWMKEQGVDLIDCSSGAVVPASIDVYPGYQVQYAKHIKEHANIATGAVGLITTGVQAEQILNNNEADLIFIGRELLRNPYFPRIAANELGFELQEPYQYKRAPGKIHTNK</sequence>
<evidence type="ECO:0000313" key="10">
    <source>
        <dbReference type="Proteomes" id="UP000014028"/>
    </source>
</evidence>
<feature type="binding site" evidence="7">
    <location>
        <begin position="164"/>
        <end position="167"/>
    </location>
    <ligand>
        <name>substrate</name>
    </ligand>
</feature>
<reference evidence="9 10" key="1">
    <citation type="submission" date="2012-12" db="EMBL/GenBank/DDBJ databases">
        <title>The Genome Sequence of Bacillus cereus VD184.</title>
        <authorList>
            <consortium name="The Broad Institute Genome Sequencing Platform"/>
            <consortium name="The Broad Institute Genome Sequencing Center for Infectious Disease"/>
            <person name="Feldgarden M."/>
            <person name="Van der Auwera G.A."/>
            <person name="Mahillon J."/>
            <person name="Duprez V."/>
            <person name="Timmery S."/>
            <person name="Mattelet C."/>
            <person name="Dierick K."/>
            <person name="Sun M."/>
            <person name="Yu Z."/>
            <person name="Zhu L."/>
            <person name="Hu X."/>
            <person name="Shank E.B."/>
            <person name="Swiecicka I."/>
            <person name="Hansen B.M."/>
            <person name="Andrup L."/>
            <person name="Walker B."/>
            <person name="Young S.K."/>
            <person name="Zeng Q."/>
            <person name="Gargeya S."/>
            <person name="Fitzgerald M."/>
            <person name="Haas B."/>
            <person name="Abouelleil A."/>
            <person name="Alvarado L."/>
            <person name="Arachchi H.M."/>
            <person name="Berlin A.M."/>
            <person name="Chapman S.B."/>
            <person name="Dewar J."/>
            <person name="Goldberg J."/>
            <person name="Griggs A."/>
            <person name="Gujja S."/>
            <person name="Hansen M."/>
            <person name="Howarth C."/>
            <person name="Imamovic A."/>
            <person name="Larimer J."/>
            <person name="McCowan C."/>
            <person name="Murphy C."/>
            <person name="Neiman D."/>
            <person name="Pearson M."/>
            <person name="Priest M."/>
            <person name="Roberts A."/>
            <person name="Saif S."/>
            <person name="Shea T."/>
            <person name="Sisk P."/>
            <person name="Sykes S."/>
            <person name="Wortman J."/>
            <person name="Nusbaum C."/>
            <person name="Birren B."/>
        </authorList>
    </citation>
    <scope>NUCLEOTIDE SEQUENCE [LARGE SCALE GENOMIC DNA]</scope>
    <source>
        <strain evidence="9 10">VD184</strain>
    </source>
</reference>
<dbReference type="SUPFAM" id="SSF51395">
    <property type="entry name" value="FMN-linked oxidoreductases"/>
    <property type="match status" value="1"/>
</dbReference>